<dbReference type="AlphaFoldDB" id="A0A9Q0KZB5"/>
<evidence type="ECO:0000256" key="14">
    <source>
        <dbReference type="SAM" id="SignalP"/>
    </source>
</evidence>
<dbReference type="InterPro" id="IPR008271">
    <property type="entry name" value="Ser/Thr_kinase_AS"/>
</dbReference>
<dbReference type="SUPFAM" id="SSF56112">
    <property type="entry name" value="Protein kinase-like (PK-like)"/>
    <property type="match status" value="1"/>
</dbReference>
<dbReference type="SMART" id="SM00220">
    <property type="entry name" value="S_TKc"/>
    <property type="match status" value="1"/>
</dbReference>
<dbReference type="Pfam" id="PF00069">
    <property type="entry name" value="Pkinase"/>
    <property type="match status" value="1"/>
</dbReference>
<dbReference type="PROSITE" id="PS00108">
    <property type="entry name" value="PROTEIN_KINASE_ST"/>
    <property type="match status" value="1"/>
</dbReference>
<dbReference type="InterPro" id="IPR045274">
    <property type="entry name" value="WAK-like"/>
</dbReference>
<evidence type="ECO:0000256" key="6">
    <source>
        <dbReference type="ARBA" id="ARBA00022741"/>
    </source>
</evidence>
<feature type="chain" id="PRO_5040475905" description="Protein kinase domain-containing protein" evidence="14">
    <location>
        <begin position="25"/>
        <end position="766"/>
    </location>
</feature>
<dbReference type="Proteomes" id="UP001141806">
    <property type="component" value="Unassembled WGS sequence"/>
</dbReference>
<feature type="signal peptide" evidence="14">
    <location>
        <begin position="1"/>
        <end position="24"/>
    </location>
</feature>
<evidence type="ECO:0000256" key="12">
    <source>
        <dbReference type="ARBA" id="ARBA00023180"/>
    </source>
</evidence>
<dbReference type="InterPro" id="IPR018097">
    <property type="entry name" value="EGF_Ca-bd_CS"/>
</dbReference>
<sequence length="766" mass="85473">MGSLWLLDIFLSLLIHICLPATSALSMAQPGCNDTCGNISVPYPFGMGNTNCYRDSGFQVICNDTFYDPPKLFNMANQEILDISLQGQQRILNYVSRDCYNSQGDSTCENRREYDYLYNNTFTISDTENKFTVLGCDTEAYFSTNGTVSKSGCIMSCLNEQISINGSCDGIGCCQTSIPKGFGYISIAVSSNNNHTLVHDFNPCGYAFIVDYNWYNFSTSDILNFTHNIDETGYPRVPVVVDWAIAWEKSNSSCKEAMKNQTSYACGSNSVCNDSKNGLGYICSCSQGYHGNPNLQDGCQDIDECTDPNYNYCPGSCSCVNLLGTYNCFYPHDYRRDNLCSIDPIPVKTVNVAFFIGGGLVLSSLLFGCLWLFKVLKKRKKNKLKKKFFQENGGFLLQQQISSENGNIEKTKLFSDEELKKATDNYNENRILGQGGQGTVYKGMLLDGRIVAIKKSKGVHDQGQIEQFINEIALLSQINHRNVVKLFGCCLETEVPMLVYEFISNGTLFSHIHGNSTGEFSFTWDSRLRIAIEVAQALAYLHSAASIPIYHRDIKSSNILLDDRFIAKVSDFGISRSVSTDKTHLTVTLVQGTFGYLDPEYFQSSQFTDKSDVYSFAVVLLELLTGRKPISSTRSEEKSLVTEFICSMDENRLFEILDAQVVEEVKKEELEAIAIIAKRCLDMNGKKRPTMREVAAKLEGLRASPSETLFVQRNEEHEDCIITESIGLWDTSSVSTTSCTTSWTSVAIPLDDRPLLHNSSSQIIDS</sequence>
<dbReference type="PANTHER" id="PTHR27005">
    <property type="entry name" value="WALL-ASSOCIATED RECEPTOR KINASE-LIKE 21"/>
    <property type="match status" value="1"/>
</dbReference>
<keyword evidence="5 14" id="KW-0732">Signal</keyword>
<dbReference type="InterPro" id="IPR025287">
    <property type="entry name" value="WAK_GUB"/>
</dbReference>
<gene>
    <name evidence="16" type="ORF">NE237_009806</name>
</gene>
<keyword evidence="7" id="KW-0418">Kinase</keyword>
<keyword evidence="17" id="KW-1185">Reference proteome</keyword>
<dbReference type="GO" id="GO:0007166">
    <property type="term" value="P:cell surface receptor signaling pathway"/>
    <property type="evidence" value="ECO:0007669"/>
    <property type="project" value="InterPro"/>
</dbReference>
<dbReference type="OrthoDB" id="4062651at2759"/>
<feature type="transmembrane region" description="Helical" evidence="13">
    <location>
        <begin position="352"/>
        <end position="373"/>
    </location>
</feature>
<dbReference type="Gene3D" id="3.30.200.20">
    <property type="entry name" value="Phosphorylase Kinase, domain 1"/>
    <property type="match status" value="1"/>
</dbReference>
<dbReference type="Gene3D" id="1.10.510.10">
    <property type="entry name" value="Transferase(Phosphotransferase) domain 1"/>
    <property type="match status" value="1"/>
</dbReference>
<accession>A0A9Q0KZB5</accession>
<dbReference type="Pfam" id="PF13947">
    <property type="entry name" value="GUB_WAK_bind"/>
    <property type="match status" value="1"/>
</dbReference>
<dbReference type="FunFam" id="2.10.25.10:FF:000628">
    <property type="entry name" value="Wall-associated receptor kinase 2"/>
    <property type="match status" value="1"/>
</dbReference>
<keyword evidence="8" id="KW-0067">ATP-binding</keyword>
<keyword evidence="9 13" id="KW-1133">Transmembrane helix</keyword>
<feature type="domain" description="Protein kinase" evidence="15">
    <location>
        <begin position="426"/>
        <end position="701"/>
    </location>
</feature>
<proteinExistence type="predicted"/>
<dbReference type="PANTHER" id="PTHR27005:SF515">
    <property type="entry name" value="WALL-ASSOCIATED RECEPTOR KINASE-LIKE 10-RELATED"/>
    <property type="match status" value="1"/>
</dbReference>
<evidence type="ECO:0000256" key="10">
    <source>
        <dbReference type="ARBA" id="ARBA00023136"/>
    </source>
</evidence>
<dbReference type="FunFam" id="3.30.200.20:FF:000043">
    <property type="entry name" value="Wall-associated receptor kinase 2"/>
    <property type="match status" value="1"/>
</dbReference>
<evidence type="ECO:0000259" key="15">
    <source>
        <dbReference type="PROSITE" id="PS50011"/>
    </source>
</evidence>
<dbReference type="GO" id="GO:0030247">
    <property type="term" value="F:polysaccharide binding"/>
    <property type="evidence" value="ECO:0007669"/>
    <property type="project" value="InterPro"/>
</dbReference>
<evidence type="ECO:0000256" key="3">
    <source>
        <dbReference type="ARBA" id="ARBA00022679"/>
    </source>
</evidence>
<keyword evidence="3" id="KW-0808">Transferase</keyword>
<dbReference type="CDD" id="cd00054">
    <property type="entry name" value="EGF_CA"/>
    <property type="match status" value="1"/>
</dbReference>
<dbReference type="GO" id="GO:0005886">
    <property type="term" value="C:plasma membrane"/>
    <property type="evidence" value="ECO:0007669"/>
    <property type="project" value="TreeGrafter"/>
</dbReference>
<keyword evidence="10 13" id="KW-0472">Membrane</keyword>
<dbReference type="PROSITE" id="PS01187">
    <property type="entry name" value="EGF_CA"/>
    <property type="match status" value="1"/>
</dbReference>
<evidence type="ECO:0000256" key="1">
    <source>
        <dbReference type="ARBA" id="ARBA00004479"/>
    </source>
</evidence>
<evidence type="ECO:0000256" key="9">
    <source>
        <dbReference type="ARBA" id="ARBA00022989"/>
    </source>
</evidence>
<keyword evidence="12" id="KW-0325">Glycoprotein</keyword>
<comment type="caution">
    <text evidence="16">The sequence shown here is derived from an EMBL/GenBank/DDBJ whole genome shotgun (WGS) entry which is preliminary data.</text>
</comment>
<reference evidence="16" key="1">
    <citation type="journal article" date="2023" name="Plant J.">
        <title>The genome of the king protea, Protea cynaroides.</title>
        <authorList>
            <person name="Chang J."/>
            <person name="Duong T.A."/>
            <person name="Schoeman C."/>
            <person name="Ma X."/>
            <person name="Roodt D."/>
            <person name="Barker N."/>
            <person name="Li Z."/>
            <person name="Van de Peer Y."/>
            <person name="Mizrachi E."/>
        </authorList>
    </citation>
    <scope>NUCLEOTIDE SEQUENCE</scope>
    <source>
        <tissue evidence="16">Young leaves</tissue>
    </source>
</reference>
<keyword evidence="4 13" id="KW-0812">Transmembrane</keyword>
<dbReference type="InterPro" id="IPR011009">
    <property type="entry name" value="Kinase-like_dom_sf"/>
</dbReference>
<comment type="subcellular location">
    <subcellularLocation>
        <location evidence="1">Membrane</location>
        <topology evidence="1">Single-pass type I membrane protein</topology>
    </subcellularLocation>
</comment>
<dbReference type="CDD" id="cd14066">
    <property type="entry name" value="STKc_IRAK"/>
    <property type="match status" value="1"/>
</dbReference>
<organism evidence="16 17">
    <name type="scientific">Protea cynaroides</name>
    <dbReference type="NCBI Taxonomy" id="273540"/>
    <lineage>
        <taxon>Eukaryota</taxon>
        <taxon>Viridiplantae</taxon>
        <taxon>Streptophyta</taxon>
        <taxon>Embryophyta</taxon>
        <taxon>Tracheophyta</taxon>
        <taxon>Spermatophyta</taxon>
        <taxon>Magnoliopsida</taxon>
        <taxon>Proteales</taxon>
        <taxon>Proteaceae</taxon>
        <taxon>Protea</taxon>
    </lineage>
</organism>
<name>A0A9Q0KZB5_9MAGN</name>
<dbReference type="GO" id="GO:0005509">
    <property type="term" value="F:calcium ion binding"/>
    <property type="evidence" value="ECO:0007669"/>
    <property type="project" value="InterPro"/>
</dbReference>
<evidence type="ECO:0000256" key="5">
    <source>
        <dbReference type="ARBA" id="ARBA00022729"/>
    </source>
</evidence>
<evidence type="ECO:0000313" key="16">
    <source>
        <dbReference type="EMBL" id="KAJ4979026.1"/>
    </source>
</evidence>
<dbReference type="Gene3D" id="2.10.25.10">
    <property type="entry name" value="Laminin"/>
    <property type="match status" value="1"/>
</dbReference>
<dbReference type="InterPro" id="IPR000719">
    <property type="entry name" value="Prot_kinase_dom"/>
</dbReference>
<evidence type="ECO:0000256" key="11">
    <source>
        <dbReference type="ARBA" id="ARBA00023157"/>
    </source>
</evidence>
<dbReference type="FunFam" id="1.10.510.10:FF:000084">
    <property type="entry name" value="Wall-associated receptor kinase 2"/>
    <property type="match status" value="1"/>
</dbReference>
<dbReference type="GO" id="GO:0005524">
    <property type="term" value="F:ATP binding"/>
    <property type="evidence" value="ECO:0007669"/>
    <property type="project" value="UniProtKB-KW"/>
</dbReference>
<dbReference type="EMBL" id="JAMYWD010000002">
    <property type="protein sequence ID" value="KAJ4979026.1"/>
    <property type="molecule type" value="Genomic_DNA"/>
</dbReference>
<protein>
    <recommendedName>
        <fullName evidence="15">Protein kinase domain-containing protein</fullName>
    </recommendedName>
</protein>
<keyword evidence="2" id="KW-0723">Serine/threonine-protein kinase</keyword>
<evidence type="ECO:0000256" key="7">
    <source>
        <dbReference type="ARBA" id="ARBA00022777"/>
    </source>
</evidence>
<keyword evidence="11" id="KW-1015">Disulfide bond</keyword>
<evidence type="ECO:0000313" key="17">
    <source>
        <dbReference type="Proteomes" id="UP001141806"/>
    </source>
</evidence>
<evidence type="ECO:0000256" key="8">
    <source>
        <dbReference type="ARBA" id="ARBA00022840"/>
    </source>
</evidence>
<evidence type="ECO:0000256" key="13">
    <source>
        <dbReference type="SAM" id="Phobius"/>
    </source>
</evidence>
<evidence type="ECO:0000256" key="4">
    <source>
        <dbReference type="ARBA" id="ARBA00022692"/>
    </source>
</evidence>
<keyword evidence="6" id="KW-0547">Nucleotide-binding</keyword>
<dbReference type="GO" id="GO:0004674">
    <property type="term" value="F:protein serine/threonine kinase activity"/>
    <property type="evidence" value="ECO:0007669"/>
    <property type="project" value="UniProtKB-KW"/>
</dbReference>
<dbReference type="PROSITE" id="PS50011">
    <property type="entry name" value="PROTEIN_KINASE_DOM"/>
    <property type="match status" value="1"/>
</dbReference>
<evidence type="ECO:0000256" key="2">
    <source>
        <dbReference type="ARBA" id="ARBA00022527"/>
    </source>
</evidence>